<evidence type="ECO:0000313" key="3">
    <source>
        <dbReference type="EMBL" id="RDK02663.1"/>
    </source>
</evidence>
<dbReference type="GO" id="GO:0005737">
    <property type="term" value="C:cytoplasm"/>
    <property type="evidence" value="ECO:0007669"/>
    <property type="project" value="TreeGrafter"/>
</dbReference>
<reference evidence="4" key="1">
    <citation type="submission" date="2018-05" db="EMBL/GenBank/DDBJ databases">
        <authorList>
            <person name="Feng T."/>
        </authorList>
    </citation>
    <scope>NUCLEOTIDE SEQUENCE [LARGE SCALE GENOMIC DNA]</scope>
    <source>
        <strain evidence="4">S27</strain>
    </source>
</reference>
<keyword evidence="3" id="KW-0131">Cell cycle</keyword>
<dbReference type="InterPro" id="IPR027417">
    <property type="entry name" value="P-loop_NTPase"/>
</dbReference>
<keyword evidence="2" id="KW-0067">ATP-binding</keyword>
<sequence>MIDEAQVVCALAARAIVPDTSQRRAIAALVTLLGARTRRNWFGHAQTARGVQSVYCYGLPGRGKSLVVDTVFELAGCAKRRIHFHEFLREMNRRLVDEARGDDRLGSVSRQWLAGVELLCFDEFHVHDIADAFLIGRFLDIALKLGTRVVLTSNYAPRSLLPNPEFHERFQPTIERIEQRFTVIHFDGSRDYRFGGEQTERPRFFAPLDKASGDALRRIFLRYEGEDTLRPRTLCASGRPLKARAAGKALAWIDFDELCIASRSHLDYLDLAERWQGLIVDRLITHWLARPQTLQRFAWLVDILYDRKRALFIASDQPIAAALDGLEGAHDLSRTQSRLAEMQARAYPNPLDSAALSPEVTTCPL</sequence>
<keyword evidence="3" id="KW-0132">Cell division</keyword>
<dbReference type="SUPFAM" id="SSF52540">
    <property type="entry name" value="P-loop containing nucleoside triphosphate hydrolases"/>
    <property type="match status" value="1"/>
</dbReference>
<evidence type="ECO:0000313" key="4">
    <source>
        <dbReference type="Proteomes" id="UP000254875"/>
    </source>
</evidence>
<dbReference type="GO" id="GO:0051301">
    <property type="term" value="P:cell division"/>
    <property type="evidence" value="ECO:0007669"/>
    <property type="project" value="UniProtKB-KW"/>
</dbReference>
<dbReference type="RefSeq" id="WP_115100693.1">
    <property type="nucleotide sequence ID" value="NZ_QHKS01000006.1"/>
</dbReference>
<proteinExistence type="predicted"/>
<keyword evidence="4" id="KW-1185">Reference proteome</keyword>
<dbReference type="PANTHER" id="PTHR12169:SF6">
    <property type="entry name" value="AFG1-LIKE ATPASE"/>
    <property type="match status" value="1"/>
</dbReference>
<protein>
    <submittedName>
        <fullName evidence="3">Cell division protein ZapE</fullName>
    </submittedName>
</protein>
<dbReference type="Gene3D" id="3.40.50.300">
    <property type="entry name" value="P-loop containing nucleotide triphosphate hydrolases"/>
    <property type="match status" value="1"/>
</dbReference>
<evidence type="ECO:0000256" key="1">
    <source>
        <dbReference type="ARBA" id="ARBA00022741"/>
    </source>
</evidence>
<dbReference type="PANTHER" id="PTHR12169">
    <property type="entry name" value="ATPASE N2B"/>
    <property type="match status" value="1"/>
</dbReference>
<dbReference type="GO" id="GO:0005524">
    <property type="term" value="F:ATP binding"/>
    <property type="evidence" value="ECO:0007669"/>
    <property type="project" value="UniProtKB-KW"/>
</dbReference>
<dbReference type="EMBL" id="QHKS01000006">
    <property type="protein sequence ID" value="RDK02663.1"/>
    <property type="molecule type" value="Genomic_DNA"/>
</dbReference>
<keyword evidence="1" id="KW-0547">Nucleotide-binding</keyword>
<evidence type="ECO:0000256" key="2">
    <source>
        <dbReference type="ARBA" id="ARBA00022840"/>
    </source>
</evidence>
<accession>A0A370NAM9</accession>
<organism evidence="3 4">
    <name type="scientific">Paraburkholderia lacunae</name>
    <dbReference type="NCBI Taxonomy" id="2211104"/>
    <lineage>
        <taxon>Bacteria</taxon>
        <taxon>Pseudomonadati</taxon>
        <taxon>Pseudomonadota</taxon>
        <taxon>Betaproteobacteria</taxon>
        <taxon>Burkholderiales</taxon>
        <taxon>Burkholderiaceae</taxon>
        <taxon>Paraburkholderia</taxon>
    </lineage>
</organism>
<dbReference type="NCBIfam" id="NF040713">
    <property type="entry name" value="ZapE"/>
    <property type="match status" value="1"/>
</dbReference>
<comment type="caution">
    <text evidence="3">The sequence shown here is derived from an EMBL/GenBank/DDBJ whole genome shotgun (WGS) entry which is preliminary data.</text>
</comment>
<name>A0A370NAM9_9BURK</name>
<dbReference type="AlphaFoldDB" id="A0A370NAM9"/>
<dbReference type="GO" id="GO:0032153">
    <property type="term" value="C:cell division site"/>
    <property type="evidence" value="ECO:0007669"/>
    <property type="project" value="TreeGrafter"/>
</dbReference>
<dbReference type="Pfam" id="PF03969">
    <property type="entry name" value="AFG1_ATPase"/>
    <property type="match status" value="1"/>
</dbReference>
<dbReference type="OrthoDB" id="9774491at2"/>
<dbReference type="Proteomes" id="UP000254875">
    <property type="component" value="Unassembled WGS sequence"/>
</dbReference>
<dbReference type="InterPro" id="IPR005654">
    <property type="entry name" value="ATPase_AFG1-like"/>
</dbReference>
<gene>
    <name evidence="3" type="ORF">DLM46_10395</name>
</gene>
<dbReference type="GO" id="GO:0016887">
    <property type="term" value="F:ATP hydrolysis activity"/>
    <property type="evidence" value="ECO:0007669"/>
    <property type="project" value="InterPro"/>
</dbReference>